<dbReference type="InterPro" id="IPR026956">
    <property type="entry name" value="D-ser_dehydrat-like_dom"/>
</dbReference>
<reference evidence="4 5" key="2">
    <citation type="submission" date="2020-03" db="EMBL/GenBank/DDBJ databases">
        <authorList>
            <person name="Ichikawa N."/>
            <person name="Kimura A."/>
            <person name="Kitahashi Y."/>
            <person name="Uohara A."/>
        </authorList>
    </citation>
    <scope>NUCLEOTIDE SEQUENCE [LARGE SCALE GENOMIC DNA]</scope>
    <source>
        <strain evidence="4 5">NBRC 108638</strain>
    </source>
</reference>
<dbReference type="InterPro" id="IPR029066">
    <property type="entry name" value="PLP-binding_barrel"/>
</dbReference>
<feature type="domain" description="D-serine dehydratase-like" evidence="3">
    <location>
        <begin position="297"/>
        <end position="394"/>
    </location>
</feature>
<protein>
    <submittedName>
        <fullName evidence="4">Amino acid deaminase</fullName>
    </submittedName>
</protein>
<reference evidence="4 5" key="1">
    <citation type="submission" date="2020-03" db="EMBL/GenBank/DDBJ databases">
        <title>Whole genome shotgun sequence of Phytohabitans rumicis NBRC 108638.</title>
        <authorList>
            <person name="Komaki H."/>
            <person name="Tamura T."/>
        </authorList>
    </citation>
    <scope>NUCLEOTIDE SEQUENCE [LARGE SCALE GENOMIC DNA]</scope>
    <source>
        <strain evidence="4 5">NBRC 108638</strain>
    </source>
</reference>
<evidence type="ECO:0000259" key="3">
    <source>
        <dbReference type="SMART" id="SM01119"/>
    </source>
</evidence>
<keyword evidence="2" id="KW-0456">Lyase</keyword>
<sequence length="407" mass="43200">MDKIDWRTKGIWWPGPPVTPAEFAAARHDLFGGAFTWPVLVADGAAIAHNIDTLAAFCARHGLEFAPHGKTTMAPSLFEAQLRAGACAITVATANQVLACRALGVPAVLLANELVDPGPLRWVAQEVERGFDFLCYADSLAGVRAMSSAVASVPGDRPLRVLVELGHPGGRTGCRTPQELAEVARAVIAAPRLTLAGVAGYEGGLPDAPAVAAYLDGLRAAVRDLADEGLLPDPVIVTAGGSKYFDLVASKLAGSWLPGYQLRTILRSGAYISHDDGTYREQTPFRRVPGEGALEAALEIWAQVTSTPEKGLAIVGMGKREAPYDEGLPVPRKIRGLDGTARAADGLRVTAINDHHAYVEVPPDVELVPGELVAFGISHPCTAFDKWQVIPVVDPAYKVIDLIHTHF</sequence>
<dbReference type="Pfam" id="PF01168">
    <property type="entry name" value="Ala_racemase_N"/>
    <property type="match status" value="1"/>
</dbReference>
<proteinExistence type="inferred from homology"/>
<dbReference type="InterPro" id="IPR042208">
    <property type="entry name" value="D-ser_dehydrat-like_sf"/>
</dbReference>
<dbReference type="SUPFAM" id="SSF51419">
    <property type="entry name" value="PLP-binding barrel"/>
    <property type="match status" value="1"/>
</dbReference>
<evidence type="ECO:0000313" key="5">
    <source>
        <dbReference type="Proteomes" id="UP000482960"/>
    </source>
</evidence>
<dbReference type="Gene3D" id="2.40.37.20">
    <property type="entry name" value="D-serine dehydratase-like domain"/>
    <property type="match status" value="1"/>
</dbReference>
<dbReference type="Proteomes" id="UP000482960">
    <property type="component" value="Unassembled WGS sequence"/>
</dbReference>
<dbReference type="InterPro" id="IPR051466">
    <property type="entry name" value="D-amino_acid_metab_enzyme"/>
</dbReference>
<evidence type="ECO:0000313" key="4">
    <source>
        <dbReference type="EMBL" id="GFJ94229.1"/>
    </source>
</evidence>
<dbReference type="SMART" id="SM01119">
    <property type="entry name" value="D-ser_dehydrat"/>
    <property type="match status" value="1"/>
</dbReference>
<accession>A0A6V8LHW0</accession>
<dbReference type="AlphaFoldDB" id="A0A6V8LHW0"/>
<evidence type="ECO:0000256" key="2">
    <source>
        <dbReference type="ARBA" id="ARBA00023239"/>
    </source>
</evidence>
<dbReference type="PANTHER" id="PTHR28004">
    <property type="entry name" value="ZGC:162816-RELATED"/>
    <property type="match status" value="1"/>
</dbReference>
<evidence type="ECO:0000256" key="1">
    <source>
        <dbReference type="ARBA" id="ARBA00005323"/>
    </source>
</evidence>
<dbReference type="PANTHER" id="PTHR28004:SF8">
    <property type="entry name" value="D-SERINE DEAMINASE"/>
    <property type="match status" value="1"/>
</dbReference>
<dbReference type="InterPro" id="IPR001608">
    <property type="entry name" value="Ala_racemase_N"/>
</dbReference>
<dbReference type="RefSeq" id="WP_246278341.1">
    <property type="nucleotide sequence ID" value="NZ_BAABJB010000018.1"/>
</dbReference>
<keyword evidence="5" id="KW-1185">Reference proteome</keyword>
<dbReference type="EMBL" id="BLPG01000001">
    <property type="protein sequence ID" value="GFJ94229.1"/>
    <property type="molecule type" value="Genomic_DNA"/>
</dbReference>
<gene>
    <name evidence="4" type="ORF">Prum_078710</name>
</gene>
<comment type="similarity">
    <text evidence="1">Belongs to the DSD1 family.</text>
</comment>
<dbReference type="GO" id="GO:0016829">
    <property type="term" value="F:lyase activity"/>
    <property type="evidence" value="ECO:0007669"/>
    <property type="project" value="UniProtKB-KW"/>
</dbReference>
<name>A0A6V8LHW0_9ACTN</name>
<organism evidence="4 5">
    <name type="scientific">Phytohabitans rumicis</name>
    <dbReference type="NCBI Taxonomy" id="1076125"/>
    <lineage>
        <taxon>Bacteria</taxon>
        <taxon>Bacillati</taxon>
        <taxon>Actinomycetota</taxon>
        <taxon>Actinomycetes</taxon>
        <taxon>Micromonosporales</taxon>
        <taxon>Micromonosporaceae</taxon>
    </lineage>
</organism>
<dbReference type="Gene3D" id="3.20.20.10">
    <property type="entry name" value="Alanine racemase"/>
    <property type="match status" value="1"/>
</dbReference>
<dbReference type="Pfam" id="PF14031">
    <property type="entry name" value="D-ser_dehydrat"/>
    <property type="match status" value="1"/>
</dbReference>
<comment type="caution">
    <text evidence="4">The sequence shown here is derived from an EMBL/GenBank/DDBJ whole genome shotgun (WGS) entry which is preliminary data.</text>
</comment>